<evidence type="ECO:0000259" key="3">
    <source>
        <dbReference type="Pfam" id="PF00437"/>
    </source>
</evidence>
<dbReference type="Proteomes" id="UP001484097">
    <property type="component" value="Unassembled WGS sequence"/>
</dbReference>
<comment type="caution">
    <text evidence="4">The sequence shown here is derived from an EMBL/GenBank/DDBJ whole genome shotgun (WGS) entry which is preliminary data.</text>
</comment>
<dbReference type="PANTHER" id="PTHR30486:SF6">
    <property type="entry name" value="TYPE IV PILUS RETRACTATION ATPASE PILT"/>
    <property type="match status" value="1"/>
</dbReference>
<organism evidence="4 5">
    <name type="scientific">Citricoccus nitrophenolicus</name>
    <dbReference type="NCBI Taxonomy" id="863575"/>
    <lineage>
        <taxon>Bacteria</taxon>
        <taxon>Bacillati</taxon>
        <taxon>Actinomycetota</taxon>
        <taxon>Actinomycetes</taxon>
        <taxon>Micrococcales</taxon>
        <taxon>Micrococcaceae</taxon>
        <taxon>Citricoccus</taxon>
    </lineage>
</organism>
<comment type="similarity">
    <text evidence="1">Belongs to the GSP E family.</text>
</comment>
<sequence length="449" mass="46801">MSTGWSPEPPRPAGRRRTPGPSTVRPAASSGRSPAAAAGQPGPRSAGQRRARRWLAGRLADPARQRSGAEGARPEAVPPELAAEAVRRHLPAVTPQEAAVQMRAVADDLTGLGPLADPARIPGVTDVLVDGDGTVWTDGMDGLRDTGRRVDAEDARRLAIRLLAQGGRRLDEGQPFGDAQVTGARVHAILPPLAAGGTQISVRLAAPEPPGLSDLARDWPHGEVWLAALRHLVQSRANLLISGATGSGKTTLLSALLSEVPADERIITVEDTRELRPRHGHVVSLQARSGNAEGAGGVPLAELVRQALRMRPDRLIVGECRGAEVADFLAAMNTGHRGAAGTLHANSATDVPARLFAMGALAGLALEALTLQASSAVDAILHLERTDAGRHPVELALVDRSASREGTFRVVPAWSLTGRALTPGPGRDLLEAVAGAAGRRGGGRHALDR</sequence>
<dbReference type="NCBIfam" id="TIGR03819">
    <property type="entry name" value="heli_sec_ATPase"/>
    <property type="match status" value="1"/>
</dbReference>
<dbReference type="InterPro" id="IPR050921">
    <property type="entry name" value="T4SS_GSP_E_ATPase"/>
</dbReference>
<feature type="compositionally biased region" description="Low complexity" evidence="2">
    <location>
        <begin position="19"/>
        <end position="46"/>
    </location>
</feature>
<protein>
    <submittedName>
        <fullName evidence="4">TadA family conjugal transfer-associated ATPase</fullName>
    </submittedName>
</protein>
<dbReference type="CDD" id="cd01130">
    <property type="entry name" value="VirB11-like_ATPase"/>
    <property type="match status" value="1"/>
</dbReference>
<dbReference type="InterPro" id="IPR001482">
    <property type="entry name" value="T2SS/T4SS_dom"/>
</dbReference>
<dbReference type="InterPro" id="IPR022399">
    <property type="entry name" value="TadA-like_ATPase"/>
</dbReference>
<proteinExistence type="inferred from homology"/>
<gene>
    <name evidence="4" type="ORF">ABDK96_13025</name>
</gene>
<dbReference type="InterPro" id="IPR027417">
    <property type="entry name" value="P-loop_NTPase"/>
</dbReference>
<evidence type="ECO:0000256" key="1">
    <source>
        <dbReference type="ARBA" id="ARBA00006611"/>
    </source>
</evidence>
<dbReference type="PANTHER" id="PTHR30486">
    <property type="entry name" value="TWITCHING MOTILITY PROTEIN PILT"/>
    <property type="match status" value="1"/>
</dbReference>
<evidence type="ECO:0000313" key="5">
    <source>
        <dbReference type="Proteomes" id="UP001484097"/>
    </source>
</evidence>
<accession>A0ABV0IKR7</accession>
<dbReference type="Pfam" id="PF00437">
    <property type="entry name" value="T2SSE"/>
    <property type="match status" value="1"/>
</dbReference>
<feature type="region of interest" description="Disordered" evidence="2">
    <location>
        <begin position="1"/>
        <end position="78"/>
    </location>
</feature>
<dbReference type="Gene3D" id="3.30.450.380">
    <property type="match status" value="1"/>
</dbReference>
<name>A0ABV0IKR7_9MICC</name>
<evidence type="ECO:0000256" key="2">
    <source>
        <dbReference type="SAM" id="MobiDB-lite"/>
    </source>
</evidence>
<dbReference type="EMBL" id="JBDXMX010000006">
    <property type="protein sequence ID" value="MEO9248603.1"/>
    <property type="molecule type" value="Genomic_DNA"/>
</dbReference>
<keyword evidence="5" id="KW-1185">Reference proteome</keyword>
<dbReference type="SUPFAM" id="SSF52540">
    <property type="entry name" value="P-loop containing nucleoside triphosphate hydrolases"/>
    <property type="match status" value="1"/>
</dbReference>
<evidence type="ECO:0000313" key="4">
    <source>
        <dbReference type="EMBL" id="MEO9248603.1"/>
    </source>
</evidence>
<dbReference type="Gene3D" id="3.40.50.300">
    <property type="entry name" value="P-loop containing nucleotide triphosphate hydrolases"/>
    <property type="match status" value="1"/>
</dbReference>
<feature type="domain" description="Bacterial type II secretion system protein E" evidence="3">
    <location>
        <begin position="192"/>
        <end position="385"/>
    </location>
</feature>
<dbReference type="RefSeq" id="WP_347921226.1">
    <property type="nucleotide sequence ID" value="NZ_JBDXMX010000006.1"/>
</dbReference>
<reference evidence="4 5" key="1">
    <citation type="submission" date="2024-05" db="EMBL/GenBank/DDBJ databases">
        <authorList>
            <person name="Yi C."/>
        </authorList>
    </citation>
    <scope>NUCLEOTIDE SEQUENCE [LARGE SCALE GENOMIC DNA]</scope>
    <source>
        <strain evidence="4 5">XS13</strain>
    </source>
</reference>